<sequence>MNKWEEKILRLKQEHEQPFCAYIYDLDHLNDHVSQIVSQLPERSEMYYAMKANSERPILEEIAPLVHGFEVASIGEVRKAREVDPQIPVIFGGPGKTDEEILEAIRSRVSLIHVESIHELRRIEYLAGQLRVTVPILLRINLSGPFPDAATLHMAGRPTQFGIDEKEIPMVMEQLGKCEHVNLEGFHFHSISNHLNEFNHIRLLNTYIEKAKQWANQYGLTISRINAGGGIGVNYQDLSRQFHWPTFVSELRELLRKELPETWTLMFECGRYLTASCGYYVCEVLDLKENHGEKYAIVRGGTHHFRLPVSWNHSHPFRILPVDEWKYPFQRKKWEDCEITVVGQLCTPKDVMARQVPVEELRIGDLIVFQYTGAYSWSISHHDFLSHPHPAHFYLREIDHQWRAERKVES</sequence>
<comment type="similarity">
    <text evidence="4">Belongs to the Orn/Lys/Arg decarboxylase class-II family.</text>
</comment>
<evidence type="ECO:0000313" key="7">
    <source>
        <dbReference type="EMBL" id="SEN05446.1"/>
    </source>
</evidence>
<dbReference type="InterPro" id="IPR022644">
    <property type="entry name" value="De-COase2_N"/>
</dbReference>
<dbReference type="Pfam" id="PF00278">
    <property type="entry name" value="Orn_DAP_Arg_deC"/>
    <property type="match status" value="1"/>
</dbReference>
<dbReference type="STRING" id="1173111.SAMN05444955_105130"/>
<dbReference type="SUPFAM" id="SSF51419">
    <property type="entry name" value="PLP-binding barrel"/>
    <property type="match status" value="1"/>
</dbReference>
<evidence type="ECO:0000256" key="4">
    <source>
        <dbReference type="RuleBase" id="RU003737"/>
    </source>
</evidence>
<accession>A0A1H8DE69</accession>
<evidence type="ECO:0000256" key="3">
    <source>
        <dbReference type="PIRSR" id="PIRSR600183-50"/>
    </source>
</evidence>
<evidence type="ECO:0000259" key="6">
    <source>
        <dbReference type="Pfam" id="PF02784"/>
    </source>
</evidence>
<dbReference type="PROSITE" id="PS00879">
    <property type="entry name" value="ODR_DC_2_2"/>
    <property type="match status" value="1"/>
</dbReference>
<dbReference type="Gene3D" id="2.40.37.10">
    <property type="entry name" value="Lyase, Ornithine Decarboxylase, Chain A, domain 1"/>
    <property type="match status" value="1"/>
</dbReference>
<keyword evidence="2 3" id="KW-0663">Pyridoxal phosphate</keyword>
<name>A0A1H8DE69_9BACL</name>
<feature type="modified residue" description="N6-(pyridoxal phosphate)lysine" evidence="3">
    <location>
        <position position="51"/>
    </location>
</feature>
<evidence type="ECO:0000256" key="1">
    <source>
        <dbReference type="ARBA" id="ARBA00001933"/>
    </source>
</evidence>
<gene>
    <name evidence="7" type="ORF">SAMN05444955_105130</name>
</gene>
<evidence type="ECO:0000256" key="2">
    <source>
        <dbReference type="ARBA" id="ARBA00022898"/>
    </source>
</evidence>
<dbReference type="GO" id="GO:0009089">
    <property type="term" value="P:lysine biosynthetic process via diaminopimelate"/>
    <property type="evidence" value="ECO:0007669"/>
    <property type="project" value="TreeGrafter"/>
</dbReference>
<dbReference type="GO" id="GO:0006596">
    <property type="term" value="P:polyamine biosynthetic process"/>
    <property type="evidence" value="ECO:0007669"/>
    <property type="project" value="InterPro"/>
</dbReference>
<dbReference type="PANTHER" id="PTHR43727:SF2">
    <property type="entry name" value="GROUP IV DECARBOXYLASE"/>
    <property type="match status" value="1"/>
</dbReference>
<dbReference type="EMBL" id="FOCQ01000005">
    <property type="protein sequence ID" value="SEN05446.1"/>
    <property type="molecule type" value="Genomic_DNA"/>
</dbReference>
<dbReference type="InterPro" id="IPR000183">
    <property type="entry name" value="Orn/DAP/Arg_de-COase"/>
</dbReference>
<dbReference type="GO" id="GO:0008836">
    <property type="term" value="F:diaminopimelate decarboxylase activity"/>
    <property type="evidence" value="ECO:0007669"/>
    <property type="project" value="TreeGrafter"/>
</dbReference>
<evidence type="ECO:0000259" key="5">
    <source>
        <dbReference type="Pfam" id="PF00278"/>
    </source>
</evidence>
<dbReference type="Gene3D" id="3.20.20.10">
    <property type="entry name" value="Alanine racemase"/>
    <property type="match status" value="1"/>
</dbReference>
<comment type="cofactor">
    <cofactor evidence="1 3">
        <name>pyridoxal 5'-phosphate</name>
        <dbReference type="ChEBI" id="CHEBI:597326"/>
    </cofactor>
</comment>
<dbReference type="PANTHER" id="PTHR43727">
    <property type="entry name" value="DIAMINOPIMELATE DECARBOXYLASE"/>
    <property type="match status" value="1"/>
</dbReference>
<dbReference type="PRINTS" id="PR01179">
    <property type="entry name" value="ODADCRBXLASE"/>
</dbReference>
<dbReference type="Proteomes" id="UP000199695">
    <property type="component" value="Unassembled WGS sequence"/>
</dbReference>
<organism evidence="7 8">
    <name type="scientific">Lihuaxuella thermophila</name>
    <dbReference type="NCBI Taxonomy" id="1173111"/>
    <lineage>
        <taxon>Bacteria</taxon>
        <taxon>Bacillati</taxon>
        <taxon>Bacillota</taxon>
        <taxon>Bacilli</taxon>
        <taxon>Bacillales</taxon>
        <taxon>Thermoactinomycetaceae</taxon>
        <taxon>Lihuaxuella</taxon>
    </lineage>
</organism>
<keyword evidence="8" id="KW-1185">Reference proteome</keyword>
<proteinExistence type="inferred from homology"/>
<dbReference type="InterPro" id="IPR002433">
    <property type="entry name" value="Orn_de-COase"/>
</dbReference>
<evidence type="ECO:0000313" key="8">
    <source>
        <dbReference type="Proteomes" id="UP000199695"/>
    </source>
</evidence>
<dbReference type="CDD" id="cd06843">
    <property type="entry name" value="PLPDE_III_PvsE_like"/>
    <property type="match status" value="1"/>
</dbReference>
<dbReference type="InterPro" id="IPR022657">
    <property type="entry name" value="De-COase2_CS"/>
</dbReference>
<reference evidence="7 8" key="1">
    <citation type="submission" date="2016-10" db="EMBL/GenBank/DDBJ databases">
        <authorList>
            <person name="de Groot N.N."/>
        </authorList>
    </citation>
    <scope>NUCLEOTIDE SEQUENCE [LARGE SCALE GENOMIC DNA]</scope>
    <source>
        <strain evidence="7 8">DSM 46701</strain>
    </source>
</reference>
<dbReference type="SUPFAM" id="SSF50621">
    <property type="entry name" value="Alanine racemase C-terminal domain-like"/>
    <property type="match status" value="1"/>
</dbReference>
<dbReference type="RefSeq" id="WP_089966735.1">
    <property type="nucleotide sequence ID" value="NZ_FOCQ01000005.1"/>
</dbReference>
<dbReference type="AlphaFoldDB" id="A0A1H8DE69"/>
<dbReference type="InterPro" id="IPR029066">
    <property type="entry name" value="PLP-binding_barrel"/>
</dbReference>
<dbReference type="InterPro" id="IPR009006">
    <property type="entry name" value="Ala_racemase/Decarboxylase_C"/>
</dbReference>
<feature type="active site" description="Proton donor" evidence="3">
    <location>
        <position position="346"/>
    </location>
</feature>
<feature type="domain" description="Orn/DAP/Arg decarboxylase 2 N-terminal" evidence="6">
    <location>
        <begin position="27"/>
        <end position="275"/>
    </location>
</feature>
<dbReference type="Pfam" id="PF02784">
    <property type="entry name" value="Orn_Arg_deC_N"/>
    <property type="match status" value="1"/>
</dbReference>
<feature type="domain" description="Orn/DAP/Arg decarboxylase 2 C-terminal" evidence="5">
    <location>
        <begin position="22"/>
        <end position="373"/>
    </location>
</feature>
<dbReference type="PRINTS" id="PR01182">
    <property type="entry name" value="ORNDCRBXLASE"/>
</dbReference>
<dbReference type="InterPro" id="IPR022643">
    <property type="entry name" value="De-COase2_C"/>
</dbReference>
<dbReference type="OrthoDB" id="9802241at2"/>
<protein>
    <submittedName>
        <fullName evidence="7">Diaminopimelate decarboxylase</fullName>
    </submittedName>
</protein>